<evidence type="ECO:0000256" key="12">
    <source>
        <dbReference type="ARBA" id="ARBA00047784"/>
    </source>
</evidence>
<organism evidence="16 17">
    <name type="scientific">Sinocyclocheilus anshuiensis</name>
    <dbReference type="NCBI Taxonomy" id="1608454"/>
    <lineage>
        <taxon>Eukaryota</taxon>
        <taxon>Metazoa</taxon>
        <taxon>Chordata</taxon>
        <taxon>Craniata</taxon>
        <taxon>Vertebrata</taxon>
        <taxon>Euteleostomi</taxon>
        <taxon>Actinopterygii</taxon>
        <taxon>Neopterygii</taxon>
        <taxon>Teleostei</taxon>
        <taxon>Ostariophysi</taxon>
        <taxon>Cypriniformes</taxon>
        <taxon>Cyprinidae</taxon>
        <taxon>Cyprininae</taxon>
        <taxon>Sinocyclocheilus</taxon>
    </lineage>
</organism>
<gene>
    <name evidence="16" type="primary">LOC107702926</name>
</gene>
<dbReference type="EC" id="2.1.1.361" evidence="3"/>
<protein>
    <recommendedName>
        <fullName evidence="3">[histone H4]-lysine(20) N-methyltransferase</fullName>
        <ecNumber evidence="3">2.1.1.361</ecNumber>
    </recommendedName>
</protein>
<evidence type="ECO:0000256" key="13">
    <source>
        <dbReference type="ARBA" id="ARBA00048985"/>
    </source>
</evidence>
<keyword evidence="5" id="KW-0489">Methyltransferase</keyword>
<proteinExistence type="predicted"/>
<comment type="catalytic activity">
    <reaction evidence="13">
        <text>L-lysyl-[protein] + S-adenosyl-L-methionine = N(6)-methyl-L-lysyl-[protein] + S-adenosyl-L-homocysteine + H(+)</text>
        <dbReference type="Rhea" id="RHEA:51736"/>
        <dbReference type="Rhea" id="RHEA-COMP:9752"/>
        <dbReference type="Rhea" id="RHEA-COMP:13053"/>
        <dbReference type="ChEBI" id="CHEBI:15378"/>
        <dbReference type="ChEBI" id="CHEBI:29969"/>
        <dbReference type="ChEBI" id="CHEBI:57856"/>
        <dbReference type="ChEBI" id="CHEBI:59789"/>
        <dbReference type="ChEBI" id="CHEBI:61929"/>
    </reaction>
</comment>
<dbReference type="Pfam" id="PF00856">
    <property type="entry name" value="SET"/>
    <property type="match status" value="1"/>
</dbReference>
<keyword evidence="4" id="KW-0158">Chromosome</keyword>
<comment type="subcellular location">
    <subcellularLocation>
        <location evidence="2">Chromosome</location>
    </subcellularLocation>
    <subcellularLocation>
        <location evidence="1">Nucleus</location>
    </subcellularLocation>
</comment>
<dbReference type="InterPro" id="IPR047266">
    <property type="entry name" value="KMT5A-like_SET"/>
</dbReference>
<dbReference type="GO" id="GO:0140944">
    <property type="term" value="F:histone H4K20 monomethyltransferase activity"/>
    <property type="evidence" value="ECO:0007669"/>
    <property type="project" value="UniProtKB-EC"/>
</dbReference>
<evidence type="ECO:0000256" key="11">
    <source>
        <dbReference type="ARBA" id="ARBA00023242"/>
    </source>
</evidence>
<dbReference type="CDD" id="cd10528">
    <property type="entry name" value="SET_SETD8"/>
    <property type="match status" value="1"/>
</dbReference>
<evidence type="ECO:0000256" key="2">
    <source>
        <dbReference type="ARBA" id="ARBA00004286"/>
    </source>
</evidence>
<dbReference type="PANTHER" id="PTHR46167">
    <property type="entry name" value="N-LYSINE METHYLTRANSFERASE KMT5A"/>
    <property type="match status" value="1"/>
</dbReference>
<dbReference type="AlphaFoldDB" id="A0A671L1S4"/>
<evidence type="ECO:0000259" key="15">
    <source>
        <dbReference type="PROSITE" id="PS50280"/>
    </source>
</evidence>
<evidence type="ECO:0000256" key="14">
    <source>
        <dbReference type="SAM" id="MobiDB-lite"/>
    </source>
</evidence>
<keyword evidence="6" id="KW-0808">Transferase</keyword>
<evidence type="ECO:0000256" key="3">
    <source>
        <dbReference type="ARBA" id="ARBA00012187"/>
    </source>
</evidence>
<evidence type="ECO:0000256" key="7">
    <source>
        <dbReference type="ARBA" id="ARBA00022691"/>
    </source>
</evidence>
<evidence type="ECO:0000256" key="9">
    <source>
        <dbReference type="ARBA" id="ARBA00023015"/>
    </source>
</evidence>
<feature type="compositionally biased region" description="Basic and acidic residues" evidence="14">
    <location>
        <begin position="120"/>
        <end position="139"/>
    </location>
</feature>
<keyword evidence="9" id="KW-0805">Transcription regulation</keyword>
<evidence type="ECO:0000256" key="6">
    <source>
        <dbReference type="ARBA" id="ARBA00022679"/>
    </source>
</evidence>
<dbReference type="InterPro" id="IPR001214">
    <property type="entry name" value="SET_dom"/>
</dbReference>
<name>A0A671L1S4_9TELE</name>
<sequence length="311" mass="35043">MFSLGKKSASAKRRPGDGRINEKAEEAKENKHGKPTACQGQPTIQSCLNLSKPLRNKHIEDNLATGRFPEDTSKPSEVKDAELNAPKGGDTGKQSPICGASEQTAAVPQKGSGTRTQRINGEKSTDRKLKDKQSEPNRKVTDYFPVRRSCRKSKVELKCEKQRHIDDLIKNNVEEGLKVKSIEGKGRGVFADRAFQKDQFVVEYHGDLLEIADAKARETQYAEDPTIGCYMYYFRHHDKTYCVDATKETNRLGRLINHRKTGNLRTKLHEINGTPHLIFLASRDIGVDEELLYDYGDRSKEAVAAHPWLKH</sequence>
<keyword evidence="10" id="KW-0804">Transcription</keyword>
<evidence type="ECO:0000313" key="16">
    <source>
        <dbReference type="Ensembl" id="ENSSANP00000013876.1"/>
    </source>
</evidence>
<dbReference type="SUPFAM" id="SSF82199">
    <property type="entry name" value="SET domain"/>
    <property type="match status" value="1"/>
</dbReference>
<feature type="domain" description="SET" evidence="15">
    <location>
        <begin position="175"/>
        <end position="296"/>
    </location>
</feature>
<dbReference type="InterPro" id="IPR046341">
    <property type="entry name" value="SET_dom_sf"/>
</dbReference>
<dbReference type="InterPro" id="IPR051760">
    <property type="entry name" value="KMT5A"/>
</dbReference>
<dbReference type="Gene3D" id="2.170.270.10">
    <property type="entry name" value="SET domain"/>
    <property type="match status" value="1"/>
</dbReference>
<evidence type="ECO:0000313" key="17">
    <source>
        <dbReference type="Proteomes" id="UP000472260"/>
    </source>
</evidence>
<dbReference type="GO" id="GO:0006357">
    <property type="term" value="P:regulation of transcription by RNA polymerase II"/>
    <property type="evidence" value="ECO:0007669"/>
    <property type="project" value="TreeGrafter"/>
</dbReference>
<evidence type="ECO:0000256" key="1">
    <source>
        <dbReference type="ARBA" id="ARBA00004123"/>
    </source>
</evidence>
<feature type="region of interest" description="Disordered" evidence="14">
    <location>
        <begin position="1"/>
        <end position="44"/>
    </location>
</feature>
<dbReference type="PROSITE" id="PS51571">
    <property type="entry name" value="SAM_MT43_PR_SET"/>
    <property type="match status" value="1"/>
</dbReference>
<dbReference type="Ensembl" id="ENSSANT00000014803.1">
    <property type="protein sequence ID" value="ENSSANP00000013876.1"/>
    <property type="gene ID" value="ENSSANG00000007378.1"/>
</dbReference>
<feature type="region of interest" description="Disordered" evidence="14">
    <location>
        <begin position="58"/>
        <end position="139"/>
    </location>
</feature>
<reference evidence="16" key="1">
    <citation type="submission" date="2025-08" db="UniProtKB">
        <authorList>
            <consortium name="Ensembl"/>
        </authorList>
    </citation>
    <scope>IDENTIFICATION</scope>
</reference>
<accession>A0A671L1S4</accession>
<evidence type="ECO:0000256" key="10">
    <source>
        <dbReference type="ARBA" id="ARBA00023163"/>
    </source>
</evidence>
<dbReference type="GO" id="GO:0005700">
    <property type="term" value="C:polytene chromosome"/>
    <property type="evidence" value="ECO:0007669"/>
    <property type="project" value="TreeGrafter"/>
</dbReference>
<comment type="catalytic activity">
    <reaction evidence="12">
        <text>L-lysyl(20)-[histone H4] + S-adenosyl-L-methionine = N(6)-methyl-L-lysyl(20)-[histone H4] + S-adenosyl-L-homocysteine + H(+)</text>
        <dbReference type="Rhea" id="RHEA:60344"/>
        <dbReference type="Rhea" id="RHEA-COMP:15554"/>
        <dbReference type="Rhea" id="RHEA-COMP:15555"/>
        <dbReference type="ChEBI" id="CHEBI:15378"/>
        <dbReference type="ChEBI" id="CHEBI:29969"/>
        <dbReference type="ChEBI" id="CHEBI:57856"/>
        <dbReference type="ChEBI" id="CHEBI:59789"/>
        <dbReference type="ChEBI" id="CHEBI:61929"/>
        <dbReference type="EC" id="2.1.1.361"/>
    </reaction>
</comment>
<feature type="compositionally biased region" description="Basic and acidic residues" evidence="14">
    <location>
        <begin position="68"/>
        <end position="82"/>
    </location>
</feature>
<dbReference type="SMART" id="SM00317">
    <property type="entry name" value="SET"/>
    <property type="match status" value="1"/>
</dbReference>
<keyword evidence="11" id="KW-0539">Nucleus</keyword>
<dbReference type="Proteomes" id="UP000472260">
    <property type="component" value="Unassembled WGS sequence"/>
</dbReference>
<dbReference type="GO" id="GO:0032259">
    <property type="term" value="P:methylation"/>
    <property type="evidence" value="ECO:0007669"/>
    <property type="project" value="UniProtKB-KW"/>
</dbReference>
<dbReference type="GO" id="GO:0005634">
    <property type="term" value="C:nucleus"/>
    <property type="evidence" value="ECO:0007669"/>
    <property type="project" value="UniProtKB-SubCell"/>
</dbReference>
<dbReference type="GO" id="GO:0043516">
    <property type="term" value="P:regulation of DNA damage response, signal transduction by p53 class mediator"/>
    <property type="evidence" value="ECO:0007669"/>
    <property type="project" value="TreeGrafter"/>
</dbReference>
<evidence type="ECO:0000256" key="8">
    <source>
        <dbReference type="ARBA" id="ARBA00022853"/>
    </source>
</evidence>
<feature type="compositionally biased region" description="Polar residues" evidence="14">
    <location>
        <begin position="101"/>
        <end position="119"/>
    </location>
</feature>
<evidence type="ECO:0000256" key="4">
    <source>
        <dbReference type="ARBA" id="ARBA00022454"/>
    </source>
</evidence>
<dbReference type="PANTHER" id="PTHR46167:SF1">
    <property type="entry name" value="N-LYSINE METHYLTRANSFERASE KMT5A"/>
    <property type="match status" value="1"/>
</dbReference>
<dbReference type="InterPro" id="IPR016858">
    <property type="entry name" value="KMT5A-like"/>
</dbReference>
<evidence type="ECO:0000256" key="5">
    <source>
        <dbReference type="ARBA" id="ARBA00022603"/>
    </source>
</evidence>
<keyword evidence="8" id="KW-0156">Chromatin regulator</keyword>
<feature type="compositionally biased region" description="Basic and acidic residues" evidence="14">
    <location>
        <begin position="14"/>
        <end position="32"/>
    </location>
</feature>
<reference evidence="16" key="2">
    <citation type="submission" date="2025-09" db="UniProtKB">
        <authorList>
            <consortium name="Ensembl"/>
        </authorList>
    </citation>
    <scope>IDENTIFICATION</scope>
</reference>
<keyword evidence="7" id="KW-0949">S-adenosyl-L-methionine</keyword>
<dbReference type="PROSITE" id="PS50280">
    <property type="entry name" value="SET"/>
    <property type="match status" value="1"/>
</dbReference>
<keyword evidence="17" id="KW-1185">Reference proteome</keyword>